<dbReference type="GO" id="GO:0032259">
    <property type="term" value="P:methylation"/>
    <property type="evidence" value="ECO:0007669"/>
    <property type="project" value="UniProtKB-KW"/>
</dbReference>
<keyword evidence="2" id="KW-0808">Transferase</keyword>
<gene>
    <name evidence="5" type="ORF">DFH94DRAFT_687251</name>
</gene>
<dbReference type="PANTHER" id="PTHR43712:SF2">
    <property type="entry name" value="O-METHYLTRANSFERASE CICE"/>
    <property type="match status" value="1"/>
</dbReference>
<dbReference type="InterPro" id="IPR001077">
    <property type="entry name" value="COMT_C"/>
</dbReference>
<dbReference type="Proteomes" id="UP000759537">
    <property type="component" value="Unassembled WGS sequence"/>
</dbReference>
<dbReference type="OrthoDB" id="2410195at2759"/>
<reference evidence="5" key="1">
    <citation type="submission" date="2019-10" db="EMBL/GenBank/DDBJ databases">
        <authorList>
            <consortium name="DOE Joint Genome Institute"/>
            <person name="Kuo A."/>
            <person name="Miyauchi S."/>
            <person name="Kiss E."/>
            <person name="Drula E."/>
            <person name="Kohler A."/>
            <person name="Sanchez-Garcia M."/>
            <person name="Andreopoulos B."/>
            <person name="Barry K.W."/>
            <person name="Bonito G."/>
            <person name="Buee M."/>
            <person name="Carver A."/>
            <person name="Chen C."/>
            <person name="Cichocki N."/>
            <person name="Clum A."/>
            <person name="Culley D."/>
            <person name="Crous P.W."/>
            <person name="Fauchery L."/>
            <person name="Girlanda M."/>
            <person name="Hayes R."/>
            <person name="Keri Z."/>
            <person name="LaButti K."/>
            <person name="Lipzen A."/>
            <person name="Lombard V."/>
            <person name="Magnuson J."/>
            <person name="Maillard F."/>
            <person name="Morin E."/>
            <person name="Murat C."/>
            <person name="Nolan M."/>
            <person name="Ohm R."/>
            <person name="Pangilinan J."/>
            <person name="Pereira M."/>
            <person name="Perotto S."/>
            <person name="Peter M."/>
            <person name="Riley R."/>
            <person name="Sitrit Y."/>
            <person name="Stielow B."/>
            <person name="Szollosi G."/>
            <person name="Zifcakova L."/>
            <person name="Stursova M."/>
            <person name="Spatafora J.W."/>
            <person name="Tedersoo L."/>
            <person name="Vaario L.-M."/>
            <person name="Yamada A."/>
            <person name="Yan M."/>
            <person name="Wang P."/>
            <person name="Xu J."/>
            <person name="Bruns T."/>
            <person name="Baldrian P."/>
            <person name="Vilgalys R."/>
            <person name="Henrissat B."/>
            <person name="Grigoriev I.V."/>
            <person name="Hibbett D."/>
            <person name="Nagy L.G."/>
            <person name="Martin F.M."/>
        </authorList>
    </citation>
    <scope>NUCLEOTIDE SEQUENCE</scope>
    <source>
        <strain evidence="5">Prilba</strain>
    </source>
</reference>
<keyword evidence="6" id="KW-1185">Reference proteome</keyword>
<sequence>MEKFGSNPPPPRYESYIHRGDPDVFANNRLSYVLDTGKPVEELLASPESKHIGTLGISSFLGHVLDEGFKGSSYLTETLLDPELGHSFEPNKTPFNSALNFEREIMSGAKNMTPAESILKGYGWENLPQGSLVVYGGGGVGLQSLVLALHHPHLRFVVQDRESVVSDAVEDWKKNMPDALNSGRVKLQGHSFFDPQPARQEDVSIFLLVKIIRDWADEDCGTMLKHLRAGAGPKTQLIIVEQVVSYVCDEPKAHEIPGAELPISPQPLLRNMGRVASGVYLFGLLAGWKLVSIHHDAPSVIRFQKSIAVPV</sequence>
<feature type="domain" description="O-methyltransferase C-terminal" evidence="4">
    <location>
        <begin position="115"/>
        <end position="253"/>
    </location>
</feature>
<dbReference type="SUPFAM" id="SSF53335">
    <property type="entry name" value="S-adenosyl-L-methionine-dependent methyltransferases"/>
    <property type="match status" value="1"/>
</dbReference>
<keyword evidence="1" id="KW-0489">Methyltransferase</keyword>
<dbReference type="Pfam" id="PF00891">
    <property type="entry name" value="Methyltransf_2"/>
    <property type="match status" value="1"/>
</dbReference>
<dbReference type="PROSITE" id="PS51683">
    <property type="entry name" value="SAM_OMT_II"/>
    <property type="match status" value="1"/>
</dbReference>
<evidence type="ECO:0000256" key="2">
    <source>
        <dbReference type="ARBA" id="ARBA00022679"/>
    </source>
</evidence>
<dbReference type="EMBL" id="WHVB01000001">
    <property type="protein sequence ID" value="KAF8486792.1"/>
    <property type="molecule type" value="Genomic_DNA"/>
</dbReference>
<accession>A0A9P5N539</accession>
<dbReference type="InterPro" id="IPR016461">
    <property type="entry name" value="COMT-like"/>
</dbReference>
<evidence type="ECO:0000259" key="4">
    <source>
        <dbReference type="Pfam" id="PF00891"/>
    </source>
</evidence>
<keyword evidence="3" id="KW-0949">S-adenosyl-L-methionine</keyword>
<evidence type="ECO:0000313" key="5">
    <source>
        <dbReference type="EMBL" id="KAF8486792.1"/>
    </source>
</evidence>
<organism evidence="5 6">
    <name type="scientific">Russula ochroleuca</name>
    <dbReference type="NCBI Taxonomy" id="152965"/>
    <lineage>
        <taxon>Eukaryota</taxon>
        <taxon>Fungi</taxon>
        <taxon>Dikarya</taxon>
        <taxon>Basidiomycota</taxon>
        <taxon>Agaricomycotina</taxon>
        <taxon>Agaricomycetes</taxon>
        <taxon>Russulales</taxon>
        <taxon>Russulaceae</taxon>
        <taxon>Russula</taxon>
    </lineage>
</organism>
<dbReference type="PANTHER" id="PTHR43712">
    <property type="entry name" value="PUTATIVE (AFU_ORTHOLOGUE AFUA_4G14580)-RELATED"/>
    <property type="match status" value="1"/>
</dbReference>
<comment type="caution">
    <text evidence="5">The sequence shown here is derived from an EMBL/GenBank/DDBJ whole genome shotgun (WGS) entry which is preliminary data.</text>
</comment>
<evidence type="ECO:0000256" key="1">
    <source>
        <dbReference type="ARBA" id="ARBA00022603"/>
    </source>
</evidence>
<reference evidence="5" key="2">
    <citation type="journal article" date="2020" name="Nat. Commun.">
        <title>Large-scale genome sequencing of mycorrhizal fungi provides insights into the early evolution of symbiotic traits.</title>
        <authorList>
            <person name="Miyauchi S."/>
            <person name="Kiss E."/>
            <person name="Kuo A."/>
            <person name="Drula E."/>
            <person name="Kohler A."/>
            <person name="Sanchez-Garcia M."/>
            <person name="Morin E."/>
            <person name="Andreopoulos B."/>
            <person name="Barry K.W."/>
            <person name="Bonito G."/>
            <person name="Buee M."/>
            <person name="Carver A."/>
            <person name="Chen C."/>
            <person name="Cichocki N."/>
            <person name="Clum A."/>
            <person name="Culley D."/>
            <person name="Crous P.W."/>
            <person name="Fauchery L."/>
            <person name="Girlanda M."/>
            <person name="Hayes R.D."/>
            <person name="Keri Z."/>
            <person name="LaButti K."/>
            <person name="Lipzen A."/>
            <person name="Lombard V."/>
            <person name="Magnuson J."/>
            <person name="Maillard F."/>
            <person name="Murat C."/>
            <person name="Nolan M."/>
            <person name="Ohm R.A."/>
            <person name="Pangilinan J."/>
            <person name="Pereira M.F."/>
            <person name="Perotto S."/>
            <person name="Peter M."/>
            <person name="Pfister S."/>
            <person name="Riley R."/>
            <person name="Sitrit Y."/>
            <person name="Stielow J.B."/>
            <person name="Szollosi G."/>
            <person name="Zifcakova L."/>
            <person name="Stursova M."/>
            <person name="Spatafora J.W."/>
            <person name="Tedersoo L."/>
            <person name="Vaario L.M."/>
            <person name="Yamada A."/>
            <person name="Yan M."/>
            <person name="Wang P."/>
            <person name="Xu J."/>
            <person name="Bruns T."/>
            <person name="Baldrian P."/>
            <person name="Vilgalys R."/>
            <person name="Dunand C."/>
            <person name="Henrissat B."/>
            <person name="Grigoriev I.V."/>
            <person name="Hibbett D."/>
            <person name="Nagy L.G."/>
            <person name="Martin F.M."/>
        </authorList>
    </citation>
    <scope>NUCLEOTIDE SEQUENCE</scope>
    <source>
        <strain evidence="5">Prilba</strain>
    </source>
</reference>
<dbReference type="AlphaFoldDB" id="A0A9P5N539"/>
<name>A0A9P5N539_9AGAM</name>
<proteinExistence type="predicted"/>
<protein>
    <recommendedName>
        <fullName evidence="4">O-methyltransferase C-terminal domain-containing protein</fullName>
    </recommendedName>
</protein>
<dbReference type="GO" id="GO:0008171">
    <property type="term" value="F:O-methyltransferase activity"/>
    <property type="evidence" value="ECO:0007669"/>
    <property type="project" value="InterPro"/>
</dbReference>
<evidence type="ECO:0000313" key="6">
    <source>
        <dbReference type="Proteomes" id="UP000759537"/>
    </source>
</evidence>
<dbReference type="Gene3D" id="3.40.50.150">
    <property type="entry name" value="Vaccinia Virus protein VP39"/>
    <property type="match status" value="1"/>
</dbReference>
<evidence type="ECO:0000256" key="3">
    <source>
        <dbReference type="ARBA" id="ARBA00022691"/>
    </source>
</evidence>
<dbReference type="InterPro" id="IPR029063">
    <property type="entry name" value="SAM-dependent_MTases_sf"/>
</dbReference>